<dbReference type="PANTHER" id="PTHR30404:SF7">
    <property type="entry name" value="CELL WALL AMIDASE LYTH-RELATED"/>
    <property type="match status" value="1"/>
</dbReference>
<name>A0A4R6ZMJ9_9LIST</name>
<organism evidence="5 6">
    <name type="scientific">Listeria rocourtiae</name>
    <dbReference type="NCBI Taxonomy" id="647910"/>
    <lineage>
        <taxon>Bacteria</taxon>
        <taxon>Bacillati</taxon>
        <taxon>Bacillota</taxon>
        <taxon>Bacilli</taxon>
        <taxon>Bacillales</taxon>
        <taxon>Listeriaceae</taxon>
        <taxon>Listeria</taxon>
    </lineage>
</organism>
<dbReference type="AlphaFoldDB" id="A0A4R6ZMJ9"/>
<sequence>MKNKFLFITVLSFLLIGAGILSTIAMANANTVQVKAEVLNVRSGPGLAFDVTSQVRKNEILNVIDEENKWYKVRLENGQSGYVASWLVQNVDVSASSNSLATVTSDGGLNVRSKPSTNATVLGTLKGGDQITVTSQSNGWTQIQYQGQTAWVNSSYIKMQESATKESKNHLQTVTIRSNGTNIRSGPGRNNDTIETADAGTVYNIDGVQGDWYQITTSSGKQGYVANWVVDVSTSKTKSAPKSKTTSLAEATIVIDPGHGGNDPGAQGQNGTVEKKATLKTAKAVAARLEQSGAKVILTRDSDEYVSLKDRARKAEKHNADAFISLHFDSVEDASDASVNGQTTYYYKNKDQSLAESINESLASNLTSKNRGTRSGDFYVLRENTQPSVLLELGYLSSSIDEQKMNSSSFRDDVANAIFDGLSGYFKN</sequence>
<accession>A0A4R6ZMJ9</accession>
<evidence type="ECO:0000256" key="1">
    <source>
        <dbReference type="ARBA" id="ARBA00022801"/>
    </source>
</evidence>
<dbReference type="InterPro" id="IPR002508">
    <property type="entry name" value="MurNAc-LAA_cat"/>
</dbReference>
<dbReference type="GO" id="GO:0030288">
    <property type="term" value="C:outer membrane-bounded periplasmic space"/>
    <property type="evidence" value="ECO:0007669"/>
    <property type="project" value="TreeGrafter"/>
</dbReference>
<proteinExistence type="predicted"/>
<reference evidence="5 6" key="1">
    <citation type="submission" date="2019-03" db="EMBL/GenBank/DDBJ databases">
        <title>Genomic Encyclopedia of Type Strains, Phase III (KMG-III): the genomes of soil and plant-associated and newly described type strains.</title>
        <authorList>
            <person name="Whitman W."/>
        </authorList>
    </citation>
    <scope>NUCLEOTIDE SEQUENCE [LARGE SCALE GENOMIC DNA]</scope>
    <source>
        <strain evidence="5 6">CECT 7972</strain>
    </source>
</reference>
<dbReference type="CDD" id="cd02696">
    <property type="entry name" value="MurNAc-LAA"/>
    <property type="match status" value="1"/>
</dbReference>
<dbReference type="Gene3D" id="2.30.30.40">
    <property type="entry name" value="SH3 Domains"/>
    <property type="match status" value="3"/>
</dbReference>
<dbReference type="EMBL" id="SNZK01000004">
    <property type="protein sequence ID" value="TDR53608.1"/>
    <property type="molecule type" value="Genomic_DNA"/>
</dbReference>
<dbReference type="Pfam" id="PF08239">
    <property type="entry name" value="SH3_3"/>
    <property type="match status" value="3"/>
</dbReference>
<feature type="signal peptide" evidence="3">
    <location>
        <begin position="1"/>
        <end position="27"/>
    </location>
</feature>
<dbReference type="Gene3D" id="3.40.630.40">
    <property type="entry name" value="Zn-dependent exopeptidases"/>
    <property type="match status" value="1"/>
</dbReference>
<dbReference type="Pfam" id="PF01520">
    <property type="entry name" value="Amidase_3"/>
    <property type="match status" value="1"/>
</dbReference>
<evidence type="ECO:0000313" key="6">
    <source>
        <dbReference type="Proteomes" id="UP000295558"/>
    </source>
</evidence>
<evidence type="ECO:0000256" key="2">
    <source>
        <dbReference type="ARBA" id="ARBA00023316"/>
    </source>
</evidence>
<dbReference type="SMART" id="SM00287">
    <property type="entry name" value="SH3b"/>
    <property type="match status" value="3"/>
</dbReference>
<comment type="caution">
    <text evidence="5">The sequence shown here is derived from an EMBL/GenBank/DDBJ whole genome shotgun (WGS) entry which is preliminary data.</text>
</comment>
<keyword evidence="6" id="KW-1185">Reference proteome</keyword>
<dbReference type="RefSeq" id="WP_036069305.1">
    <property type="nucleotide sequence ID" value="NZ_JAASUO010000001.1"/>
</dbReference>
<dbReference type="PANTHER" id="PTHR30404">
    <property type="entry name" value="N-ACETYLMURAMOYL-L-ALANINE AMIDASE"/>
    <property type="match status" value="1"/>
</dbReference>
<dbReference type="InterPro" id="IPR017293">
    <property type="entry name" value="N-acetylmuramoyl-L-ala_amidase"/>
</dbReference>
<dbReference type="GO" id="GO:0071555">
    <property type="term" value="P:cell wall organization"/>
    <property type="evidence" value="ECO:0007669"/>
    <property type="project" value="UniProtKB-KW"/>
</dbReference>
<evidence type="ECO:0000313" key="5">
    <source>
        <dbReference type="EMBL" id="TDR53608.1"/>
    </source>
</evidence>
<dbReference type="InterPro" id="IPR050695">
    <property type="entry name" value="N-acetylmuramoyl_amidase_3"/>
</dbReference>
<keyword evidence="3" id="KW-0732">Signal</keyword>
<dbReference type="SUPFAM" id="SSF50044">
    <property type="entry name" value="SH3-domain"/>
    <property type="match status" value="2"/>
</dbReference>
<keyword evidence="2" id="KW-0961">Cell wall biogenesis/degradation</keyword>
<keyword evidence="1" id="KW-0378">Hydrolase</keyword>
<dbReference type="Proteomes" id="UP000295558">
    <property type="component" value="Unassembled WGS sequence"/>
</dbReference>
<dbReference type="InterPro" id="IPR003646">
    <property type="entry name" value="SH3-like_bac-type"/>
</dbReference>
<dbReference type="STRING" id="1265846.PROCOU_02164"/>
<dbReference type="SMART" id="SM00646">
    <property type="entry name" value="Ami_3"/>
    <property type="match status" value="1"/>
</dbReference>
<feature type="domain" description="SH3b" evidence="4">
    <location>
        <begin position="171"/>
        <end position="233"/>
    </location>
</feature>
<feature type="domain" description="SH3b" evidence="4">
    <location>
        <begin position="29"/>
        <end position="92"/>
    </location>
</feature>
<feature type="chain" id="PRO_5039454826" evidence="3">
    <location>
        <begin position="28"/>
        <end position="428"/>
    </location>
</feature>
<evidence type="ECO:0000259" key="4">
    <source>
        <dbReference type="PROSITE" id="PS51781"/>
    </source>
</evidence>
<evidence type="ECO:0000256" key="3">
    <source>
        <dbReference type="SAM" id="SignalP"/>
    </source>
</evidence>
<dbReference type="PROSITE" id="PS51781">
    <property type="entry name" value="SH3B"/>
    <property type="match status" value="3"/>
</dbReference>
<dbReference type="OrthoDB" id="9806267at2"/>
<dbReference type="GO" id="GO:0008745">
    <property type="term" value="F:N-acetylmuramoyl-L-alanine amidase activity"/>
    <property type="evidence" value="ECO:0007669"/>
    <property type="project" value="InterPro"/>
</dbReference>
<dbReference type="SUPFAM" id="SSF53187">
    <property type="entry name" value="Zn-dependent exopeptidases"/>
    <property type="match status" value="1"/>
</dbReference>
<gene>
    <name evidence="5" type="ORF">DFP96_104200</name>
</gene>
<dbReference type="PIRSF" id="PIRSF037846">
    <property type="entry name" value="Autolysin_YrvJ_prd"/>
    <property type="match status" value="1"/>
</dbReference>
<dbReference type="InterPro" id="IPR036028">
    <property type="entry name" value="SH3-like_dom_sf"/>
</dbReference>
<protein>
    <submittedName>
        <fullName evidence="5">N-acetylmuramoyl-L-alanine amidase</fullName>
    </submittedName>
</protein>
<feature type="domain" description="SH3b" evidence="4">
    <location>
        <begin position="98"/>
        <end position="161"/>
    </location>
</feature>
<dbReference type="GO" id="GO:0009253">
    <property type="term" value="P:peptidoglycan catabolic process"/>
    <property type="evidence" value="ECO:0007669"/>
    <property type="project" value="InterPro"/>
</dbReference>